<dbReference type="InterPro" id="IPR001867">
    <property type="entry name" value="OmpR/PhoB-type_DNA-bd"/>
</dbReference>
<accession>A0ABW5RF80</accession>
<evidence type="ECO:0000256" key="4">
    <source>
        <dbReference type="PROSITE-ProRule" id="PRU01091"/>
    </source>
</evidence>
<keyword evidence="3" id="KW-0804">Transcription</keyword>
<feature type="domain" description="OmpR/PhoB-type" evidence="5">
    <location>
        <begin position="157"/>
        <end position="255"/>
    </location>
</feature>
<sequence>MHEGMVIGLIGVKPYLVGSLIQALPAGVSLLYARSLEEAQIWKQTGSLINGMVWEMNEEIQDIQDIQENIDLLSDQLPVSEYLTLYVLSLPVSAEPAHHPSSINATQSDRLSTPAIHGRQGIYPVYSRKGAEVFWIEPGLEMAVWWEHLLMTLRKSRQEWVLQEEVVVKPELHAVWNKGKLNMLPGREWEVFCLLLKHRGRFVSTEEIRLAVWDEYASSDTVRQYIYRLRKKLSSSNGQGSFIQHRKGMGYWLGDLDESVYEQGYPHDEGSDWMDRKQEVERWK</sequence>
<protein>
    <submittedName>
        <fullName evidence="6">Transcriptional regulator</fullName>
    </submittedName>
</protein>
<dbReference type="InterPro" id="IPR036388">
    <property type="entry name" value="WH-like_DNA-bd_sf"/>
</dbReference>
<dbReference type="RefSeq" id="WP_379930908.1">
    <property type="nucleotide sequence ID" value="NZ_JBHUMM010000043.1"/>
</dbReference>
<evidence type="ECO:0000259" key="5">
    <source>
        <dbReference type="PROSITE" id="PS51755"/>
    </source>
</evidence>
<dbReference type="Gene3D" id="1.10.10.10">
    <property type="entry name" value="Winged helix-like DNA-binding domain superfamily/Winged helix DNA-binding domain"/>
    <property type="match status" value="1"/>
</dbReference>
<evidence type="ECO:0000313" key="6">
    <source>
        <dbReference type="EMBL" id="MFD2673341.1"/>
    </source>
</evidence>
<evidence type="ECO:0000313" key="7">
    <source>
        <dbReference type="Proteomes" id="UP001597497"/>
    </source>
</evidence>
<organism evidence="6 7">
    <name type="scientific">Marinicrinis sediminis</name>
    <dbReference type="NCBI Taxonomy" id="1652465"/>
    <lineage>
        <taxon>Bacteria</taxon>
        <taxon>Bacillati</taxon>
        <taxon>Bacillota</taxon>
        <taxon>Bacilli</taxon>
        <taxon>Bacillales</taxon>
        <taxon>Paenibacillaceae</taxon>
    </lineage>
</organism>
<name>A0ABW5RF80_9BACL</name>
<evidence type="ECO:0000256" key="3">
    <source>
        <dbReference type="ARBA" id="ARBA00023163"/>
    </source>
</evidence>
<dbReference type="PROSITE" id="PS51755">
    <property type="entry name" value="OMPR_PHOB"/>
    <property type="match status" value="1"/>
</dbReference>
<dbReference type="CDD" id="cd00383">
    <property type="entry name" value="trans_reg_C"/>
    <property type="match status" value="1"/>
</dbReference>
<keyword evidence="2 4" id="KW-0238">DNA-binding</keyword>
<comment type="caution">
    <text evidence="6">The sequence shown here is derived from an EMBL/GenBank/DDBJ whole genome shotgun (WGS) entry which is preliminary data.</text>
</comment>
<dbReference type="Proteomes" id="UP001597497">
    <property type="component" value="Unassembled WGS sequence"/>
</dbReference>
<dbReference type="EMBL" id="JBHUMM010000043">
    <property type="protein sequence ID" value="MFD2673341.1"/>
    <property type="molecule type" value="Genomic_DNA"/>
</dbReference>
<dbReference type="Pfam" id="PF00486">
    <property type="entry name" value="Trans_reg_C"/>
    <property type="match status" value="1"/>
</dbReference>
<evidence type="ECO:0000256" key="1">
    <source>
        <dbReference type="ARBA" id="ARBA00023015"/>
    </source>
</evidence>
<reference evidence="7" key="1">
    <citation type="journal article" date="2019" name="Int. J. Syst. Evol. Microbiol.">
        <title>The Global Catalogue of Microorganisms (GCM) 10K type strain sequencing project: providing services to taxonomists for standard genome sequencing and annotation.</title>
        <authorList>
            <consortium name="The Broad Institute Genomics Platform"/>
            <consortium name="The Broad Institute Genome Sequencing Center for Infectious Disease"/>
            <person name="Wu L."/>
            <person name="Ma J."/>
        </authorList>
    </citation>
    <scope>NUCLEOTIDE SEQUENCE [LARGE SCALE GENOMIC DNA]</scope>
    <source>
        <strain evidence="7">KCTC 33676</strain>
    </source>
</reference>
<keyword evidence="7" id="KW-1185">Reference proteome</keyword>
<gene>
    <name evidence="6" type="ORF">ACFSUC_17335</name>
</gene>
<evidence type="ECO:0000256" key="2">
    <source>
        <dbReference type="ARBA" id="ARBA00023125"/>
    </source>
</evidence>
<feature type="DNA-binding region" description="OmpR/PhoB-type" evidence="4">
    <location>
        <begin position="157"/>
        <end position="255"/>
    </location>
</feature>
<keyword evidence="1" id="KW-0805">Transcription regulation</keyword>
<dbReference type="SUPFAM" id="SSF46894">
    <property type="entry name" value="C-terminal effector domain of the bipartite response regulators"/>
    <property type="match status" value="1"/>
</dbReference>
<dbReference type="InterPro" id="IPR016032">
    <property type="entry name" value="Sig_transdc_resp-reg_C-effctor"/>
</dbReference>
<proteinExistence type="predicted"/>
<dbReference type="SMART" id="SM00862">
    <property type="entry name" value="Trans_reg_C"/>
    <property type="match status" value="1"/>
</dbReference>